<gene>
    <name evidence="1" type="ORF">BK670_15600</name>
</gene>
<organism evidence="1 2">
    <name type="scientific">Pseudomonas fluorescens</name>
    <dbReference type="NCBI Taxonomy" id="294"/>
    <lineage>
        <taxon>Bacteria</taxon>
        <taxon>Pseudomonadati</taxon>
        <taxon>Pseudomonadota</taxon>
        <taxon>Gammaproteobacteria</taxon>
        <taxon>Pseudomonadales</taxon>
        <taxon>Pseudomonadaceae</taxon>
        <taxon>Pseudomonas</taxon>
    </lineage>
</organism>
<dbReference type="InterPro" id="IPR024524">
    <property type="entry name" value="DUF3800"/>
</dbReference>
<reference evidence="1 2" key="1">
    <citation type="submission" date="2016-10" db="EMBL/GenBank/DDBJ databases">
        <title>Comparative genome analysis of multiple Pseudomonas spp. focuses on biocontrol and plant growth promoting traits.</title>
        <authorList>
            <person name="Tao X.-Y."/>
            <person name="Taylor C.G."/>
        </authorList>
    </citation>
    <scope>NUCLEOTIDE SEQUENCE [LARGE SCALE GENOMIC DNA]</scope>
    <source>
        <strain evidence="1 2">28B5</strain>
    </source>
</reference>
<proteinExistence type="predicted"/>
<accession>A0A423ME78</accession>
<name>A0A423ME78_PSEFL</name>
<evidence type="ECO:0000313" key="1">
    <source>
        <dbReference type="EMBL" id="RON81591.1"/>
    </source>
</evidence>
<evidence type="ECO:0008006" key="3">
    <source>
        <dbReference type="Google" id="ProtNLM"/>
    </source>
</evidence>
<comment type="caution">
    <text evidence="1">The sequence shown here is derived from an EMBL/GenBank/DDBJ whole genome shotgun (WGS) entry which is preliminary data.</text>
</comment>
<sequence length="366" mass="41568">MNQQVEFEGDDGQEDAVLAVKARNEAEKIRILSAIAGNSPTRAIDRVAWILNHYPQARDSDVKCQLLYWKTFQQDLYSGGDISIDNYPKLERLPSIARARAFIQNTHGLFIASPEVRRTRGKLEEEEKQRILDARPAHPVYCIYADESGKTSKYLLVGSLWVLRSYDTMKITRAINQRKDELKFKGEMHFKDINNGNLETYLELLGSIVKNSEAVSFKGLAIERRGLKNIDDTLDKLFYHMTIQGIQEENKSGRAVLPRNLQFRKDSEEASKDKLSIMEIELQLKNAAKNIFDDNVYIDIVASEDSSISPLMQIADLFVSSISRVLNKEEGKEGPKDVFAKKFLASFGVSTLNTELDIFGDCVRFS</sequence>
<dbReference type="RefSeq" id="WP_123451112.1">
    <property type="nucleotide sequence ID" value="NZ_MOBX01000013.1"/>
</dbReference>
<protein>
    <recommendedName>
        <fullName evidence="3">DUF3800 domain-containing protein</fullName>
    </recommendedName>
</protein>
<dbReference type="OrthoDB" id="8558788at2"/>
<evidence type="ECO:0000313" key="2">
    <source>
        <dbReference type="Proteomes" id="UP000285378"/>
    </source>
</evidence>
<dbReference type="EMBL" id="MOBX01000013">
    <property type="protein sequence ID" value="RON81591.1"/>
    <property type="molecule type" value="Genomic_DNA"/>
</dbReference>
<dbReference type="Proteomes" id="UP000285378">
    <property type="component" value="Unassembled WGS sequence"/>
</dbReference>
<dbReference type="Pfam" id="PF12686">
    <property type="entry name" value="DUF3800"/>
    <property type="match status" value="1"/>
</dbReference>
<dbReference type="AlphaFoldDB" id="A0A423ME78"/>